<evidence type="ECO:0000256" key="6">
    <source>
        <dbReference type="PROSITE-ProRule" id="PRU00169"/>
    </source>
</evidence>
<evidence type="ECO:0000256" key="2">
    <source>
        <dbReference type="ARBA" id="ARBA00023012"/>
    </source>
</evidence>
<evidence type="ECO:0000256" key="8">
    <source>
        <dbReference type="SAM" id="MobiDB-lite"/>
    </source>
</evidence>
<dbReference type="PANTHER" id="PTHR48111:SF1">
    <property type="entry name" value="TWO-COMPONENT RESPONSE REGULATOR ORR33"/>
    <property type="match status" value="1"/>
</dbReference>
<evidence type="ECO:0000259" key="9">
    <source>
        <dbReference type="PROSITE" id="PS50110"/>
    </source>
</evidence>
<accession>A0A6J4JR05</accession>
<dbReference type="InterPro" id="IPR011006">
    <property type="entry name" value="CheY-like_superfamily"/>
</dbReference>
<dbReference type="InterPro" id="IPR001867">
    <property type="entry name" value="OmpR/PhoB-type_DNA-bd"/>
</dbReference>
<keyword evidence="2" id="KW-0902">Two-component regulatory system</keyword>
<dbReference type="InterPro" id="IPR039420">
    <property type="entry name" value="WalR-like"/>
</dbReference>
<keyword evidence="3" id="KW-0805">Transcription regulation</keyword>
<dbReference type="GO" id="GO:0000976">
    <property type="term" value="F:transcription cis-regulatory region binding"/>
    <property type="evidence" value="ECO:0007669"/>
    <property type="project" value="TreeGrafter"/>
</dbReference>
<dbReference type="GO" id="GO:0000156">
    <property type="term" value="F:phosphorelay response regulator activity"/>
    <property type="evidence" value="ECO:0007669"/>
    <property type="project" value="TreeGrafter"/>
</dbReference>
<organism evidence="11">
    <name type="scientific">uncultured Chloroflexota bacterium</name>
    <dbReference type="NCBI Taxonomy" id="166587"/>
    <lineage>
        <taxon>Bacteria</taxon>
        <taxon>Bacillati</taxon>
        <taxon>Chloroflexota</taxon>
        <taxon>environmental samples</taxon>
    </lineage>
</organism>
<evidence type="ECO:0000313" key="11">
    <source>
        <dbReference type="EMBL" id="CAA9284868.1"/>
    </source>
</evidence>
<evidence type="ECO:0000256" key="5">
    <source>
        <dbReference type="ARBA" id="ARBA00023163"/>
    </source>
</evidence>
<evidence type="ECO:0000259" key="10">
    <source>
        <dbReference type="PROSITE" id="PS51755"/>
    </source>
</evidence>
<dbReference type="GO" id="GO:0005829">
    <property type="term" value="C:cytosol"/>
    <property type="evidence" value="ECO:0007669"/>
    <property type="project" value="TreeGrafter"/>
</dbReference>
<dbReference type="AlphaFoldDB" id="A0A6J4JR05"/>
<feature type="modified residue" description="4-aspartylphosphate" evidence="6">
    <location>
        <position position="63"/>
    </location>
</feature>
<dbReference type="SMART" id="SM00862">
    <property type="entry name" value="Trans_reg_C"/>
    <property type="match status" value="1"/>
</dbReference>
<dbReference type="GO" id="GO:0032993">
    <property type="term" value="C:protein-DNA complex"/>
    <property type="evidence" value="ECO:0007669"/>
    <property type="project" value="TreeGrafter"/>
</dbReference>
<dbReference type="InterPro" id="IPR036388">
    <property type="entry name" value="WH-like_DNA-bd_sf"/>
</dbReference>
<feature type="region of interest" description="Disordered" evidence="8">
    <location>
        <begin position="128"/>
        <end position="163"/>
    </location>
</feature>
<proteinExistence type="predicted"/>
<dbReference type="SUPFAM" id="SSF46894">
    <property type="entry name" value="C-terminal effector domain of the bipartite response regulators"/>
    <property type="match status" value="1"/>
</dbReference>
<dbReference type="SMART" id="SM00448">
    <property type="entry name" value="REC"/>
    <property type="match status" value="1"/>
</dbReference>
<evidence type="ECO:0000256" key="3">
    <source>
        <dbReference type="ARBA" id="ARBA00023015"/>
    </source>
</evidence>
<gene>
    <name evidence="11" type="ORF">AVDCRST_MAG77-4170</name>
</gene>
<keyword evidence="5" id="KW-0804">Transcription</keyword>
<evidence type="ECO:0000256" key="1">
    <source>
        <dbReference type="ARBA" id="ARBA00022553"/>
    </source>
</evidence>
<dbReference type="Gene3D" id="3.40.50.2300">
    <property type="match status" value="1"/>
</dbReference>
<dbReference type="GO" id="GO:0006355">
    <property type="term" value="P:regulation of DNA-templated transcription"/>
    <property type="evidence" value="ECO:0007669"/>
    <property type="project" value="InterPro"/>
</dbReference>
<feature type="domain" description="OmpR/PhoB-type" evidence="10">
    <location>
        <begin position="162"/>
        <end position="263"/>
    </location>
</feature>
<protein>
    <recommendedName>
        <fullName evidence="12">Two-component transcriptional response regulator, LuxR family</fullName>
    </recommendedName>
</protein>
<evidence type="ECO:0000256" key="4">
    <source>
        <dbReference type="ARBA" id="ARBA00023125"/>
    </source>
</evidence>
<dbReference type="EMBL" id="CADCTC010000223">
    <property type="protein sequence ID" value="CAA9284868.1"/>
    <property type="molecule type" value="Genomic_DNA"/>
</dbReference>
<dbReference type="SUPFAM" id="SSF52172">
    <property type="entry name" value="CheY-like"/>
    <property type="match status" value="1"/>
</dbReference>
<keyword evidence="4 7" id="KW-0238">DNA-binding</keyword>
<sequence length="273" mass="29195">MDSETRAGREGTATIFLVEDDPGVAMTLTDVLESEGYGVVHAANGAAAKSMVDQAQPDLIILDLMLPDTDGLVLCADLKSRIHAPIIICSATNRKRDAVLGFKLGADDFVSKPFHVDELLTRVQAALRRSTSGPRRSAEPAMSAPQPAIPGDGAMGGGDGQPRSYQVGNLAVDHARRNVKLGGVTVDLTPTEYRLVVALASRPEEVLSRQDLSHIVWGYQDASIGRSIDVHLHRLRTKLKAANPDVTPPQIVSVRGFGYKITREEGELADSAA</sequence>
<dbReference type="Pfam" id="PF00072">
    <property type="entry name" value="Response_reg"/>
    <property type="match status" value="1"/>
</dbReference>
<keyword evidence="1 6" id="KW-0597">Phosphoprotein</keyword>
<dbReference type="PROSITE" id="PS51755">
    <property type="entry name" value="OMPR_PHOB"/>
    <property type="match status" value="1"/>
</dbReference>
<dbReference type="InterPro" id="IPR001789">
    <property type="entry name" value="Sig_transdc_resp-reg_receiver"/>
</dbReference>
<dbReference type="PANTHER" id="PTHR48111">
    <property type="entry name" value="REGULATOR OF RPOS"/>
    <property type="match status" value="1"/>
</dbReference>
<feature type="domain" description="Response regulatory" evidence="9">
    <location>
        <begin position="14"/>
        <end position="127"/>
    </location>
</feature>
<evidence type="ECO:0000256" key="7">
    <source>
        <dbReference type="PROSITE-ProRule" id="PRU01091"/>
    </source>
</evidence>
<reference evidence="11" key="1">
    <citation type="submission" date="2020-02" db="EMBL/GenBank/DDBJ databases">
        <authorList>
            <person name="Meier V. D."/>
        </authorList>
    </citation>
    <scope>NUCLEOTIDE SEQUENCE</scope>
    <source>
        <strain evidence="11">AVDCRST_MAG77</strain>
    </source>
</reference>
<dbReference type="CDD" id="cd00383">
    <property type="entry name" value="trans_reg_C"/>
    <property type="match status" value="1"/>
</dbReference>
<feature type="DNA-binding region" description="OmpR/PhoB-type" evidence="7">
    <location>
        <begin position="162"/>
        <end position="263"/>
    </location>
</feature>
<name>A0A6J4JR05_9CHLR</name>
<dbReference type="InterPro" id="IPR016032">
    <property type="entry name" value="Sig_transdc_resp-reg_C-effctor"/>
</dbReference>
<evidence type="ECO:0008006" key="12">
    <source>
        <dbReference type="Google" id="ProtNLM"/>
    </source>
</evidence>
<dbReference type="PROSITE" id="PS50110">
    <property type="entry name" value="RESPONSE_REGULATORY"/>
    <property type="match status" value="1"/>
</dbReference>
<dbReference type="Gene3D" id="1.10.10.10">
    <property type="entry name" value="Winged helix-like DNA-binding domain superfamily/Winged helix DNA-binding domain"/>
    <property type="match status" value="1"/>
</dbReference>
<dbReference type="Pfam" id="PF00486">
    <property type="entry name" value="Trans_reg_C"/>
    <property type="match status" value="1"/>
</dbReference>